<dbReference type="CDD" id="cd16387">
    <property type="entry name" value="ParB_N_Srx"/>
    <property type="match status" value="1"/>
</dbReference>
<organism evidence="1 2">
    <name type="scientific">Yersinia bercovieri</name>
    <dbReference type="NCBI Taxonomy" id="634"/>
    <lineage>
        <taxon>Bacteria</taxon>
        <taxon>Pseudomonadati</taxon>
        <taxon>Pseudomonadota</taxon>
        <taxon>Gammaproteobacteria</taxon>
        <taxon>Enterobacterales</taxon>
        <taxon>Yersiniaceae</taxon>
        <taxon>Yersinia</taxon>
    </lineage>
</organism>
<accession>A0A2G4U6G6</accession>
<name>A0A2G4U6G6_YERBE</name>
<dbReference type="RefSeq" id="WP_049611584.1">
    <property type="nucleotide sequence ID" value="NZ_PEHN01000002.1"/>
</dbReference>
<dbReference type="SUPFAM" id="SSF110849">
    <property type="entry name" value="ParB/Sulfiredoxin"/>
    <property type="match status" value="1"/>
</dbReference>
<protein>
    <submittedName>
        <fullName evidence="1">Chromosome partitioning protein ParB</fullName>
    </submittedName>
</protein>
<evidence type="ECO:0000313" key="2">
    <source>
        <dbReference type="Proteomes" id="UP000229378"/>
    </source>
</evidence>
<proteinExistence type="predicted"/>
<dbReference type="AlphaFoldDB" id="A0A2G4U6G6"/>
<evidence type="ECO:0000313" key="1">
    <source>
        <dbReference type="EMBL" id="PHZ28913.1"/>
    </source>
</evidence>
<dbReference type="EMBL" id="PEHN01000002">
    <property type="protein sequence ID" value="PHZ28913.1"/>
    <property type="molecule type" value="Genomic_DNA"/>
</dbReference>
<comment type="caution">
    <text evidence="1">The sequence shown here is derived from an EMBL/GenBank/DDBJ whole genome shotgun (WGS) entry which is preliminary data.</text>
</comment>
<gene>
    <name evidence="1" type="ORF">CS533_02665</name>
</gene>
<dbReference type="InterPro" id="IPR036086">
    <property type="entry name" value="ParB/Sulfiredoxin_sf"/>
</dbReference>
<reference evidence="1 2" key="1">
    <citation type="submission" date="2017-10" db="EMBL/GenBank/DDBJ databases">
        <authorList>
            <person name="Banno H."/>
            <person name="Chua N.-H."/>
        </authorList>
    </citation>
    <scope>NUCLEOTIDE SEQUENCE [LARGE SCALE GENOMIC DNA]</scope>
    <source>
        <strain evidence="1 2">SCPM-O-B-7607</strain>
    </source>
</reference>
<dbReference type="Proteomes" id="UP000229378">
    <property type="component" value="Unassembled WGS sequence"/>
</dbReference>
<dbReference type="Gene3D" id="3.90.1530.30">
    <property type="match status" value="1"/>
</dbReference>
<sequence>MATAAGITYIPLSQLELDEENPRLPEIAGRTQIEMMNYIATTTSIEDLMSAIAENGFFPGEPLIAVPKGDKYVVVEGNRRLTAVRLIHDPRNCDRPSSRMLTIAGNMVDKLDTLESLPVIVRDSRSEILPYLGFRHITGVKQWEPLAKARYIEQLFNLTPDDIETGERYYNVAKAIGSRKDHIKRNLDALAVYKVMESHDFYNIDKLDEESIKFSILSTALADDRIGRYIGISYTDQYGDVIPNNPIVNPSHLKREETEELTRWLYEKDEKGRTRVGESRNIRELAAVIEHSKALTNFKNGADLKVAYQLTSDISKDFLELLFKAESVLIEAAGMVATIDYDKTSHDVARRISKNIIMIGKAIADKNVKDDNEF</sequence>